<name>A0AA88CC12_9BURK</name>
<accession>A0AA88CC12</accession>
<reference evidence="2" key="1">
    <citation type="journal article" date="2014" name="Int. J. Syst. Evol. Microbiol.">
        <title>Complete genome sequence of Corynebacterium casei LMG S-19264T (=DSM 44701T), isolated from a smear-ripened cheese.</title>
        <authorList>
            <consortium name="US DOE Joint Genome Institute (JGI-PGF)"/>
            <person name="Walter F."/>
            <person name="Albersmeier A."/>
            <person name="Kalinowski J."/>
            <person name="Ruckert C."/>
        </authorList>
    </citation>
    <scope>NUCLEOTIDE SEQUENCE</scope>
    <source>
        <strain evidence="2">KCTC 12344</strain>
    </source>
</reference>
<evidence type="ECO:0000313" key="3">
    <source>
        <dbReference type="Proteomes" id="UP000619512"/>
    </source>
</evidence>
<dbReference type="AlphaFoldDB" id="A0AA88CC12"/>
<dbReference type="EMBL" id="BMWW01000003">
    <property type="protein sequence ID" value="GGY87900.1"/>
    <property type="molecule type" value="Genomic_DNA"/>
</dbReference>
<proteinExistence type="predicted"/>
<reference evidence="2" key="2">
    <citation type="submission" date="2022-12" db="EMBL/GenBank/DDBJ databases">
        <authorList>
            <person name="Sun Q."/>
            <person name="Kim S."/>
        </authorList>
    </citation>
    <scope>NUCLEOTIDE SEQUENCE</scope>
    <source>
        <strain evidence="2">KCTC 12344</strain>
    </source>
</reference>
<protein>
    <submittedName>
        <fullName evidence="2">Uncharacterized protein</fullName>
    </submittedName>
</protein>
<feature type="compositionally biased region" description="Basic residues" evidence="1">
    <location>
        <begin position="13"/>
        <end position="22"/>
    </location>
</feature>
<dbReference type="Proteomes" id="UP000619512">
    <property type="component" value="Unassembled WGS sequence"/>
</dbReference>
<organism evidence="2 3">
    <name type="scientific">Pseudoduganella plicata</name>
    <dbReference type="NCBI Taxonomy" id="321984"/>
    <lineage>
        <taxon>Bacteria</taxon>
        <taxon>Pseudomonadati</taxon>
        <taxon>Pseudomonadota</taxon>
        <taxon>Betaproteobacteria</taxon>
        <taxon>Burkholderiales</taxon>
        <taxon>Oxalobacteraceae</taxon>
        <taxon>Telluria group</taxon>
        <taxon>Pseudoduganella</taxon>
    </lineage>
</organism>
<gene>
    <name evidence="2" type="ORF">GCM10007388_21620</name>
</gene>
<sequence length="55" mass="6258">MTNRIGNKDIAQHRSKQEKKRIRASNIAMEAEKRAIARAKYRNDIKGRPPVAAQA</sequence>
<comment type="caution">
    <text evidence="2">The sequence shown here is derived from an EMBL/GenBank/DDBJ whole genome shotgun (WGS) entry which is preliminary data.</text>
</comment>
<dbReference type="RefSeq" id="WP_166793558.1">
    <property type="nucleotide sequence ID" value="NZ_BMWW01000003.1"/>
</dbReference>
<evidence type="ECO:0000313" key="2">
    <source>
        <dbReference type="EMBL" id="GGY87900.1"/>
    </source>
</evidence>
<evidence type="ECO:0000256" key="1">
    <source>
        <dbReference type="SAM" id="MobiDB-lite"/>
    </source>
</evidence>
<feature type="compositionally biased region" description="Basic and acidic residues" evidence="1">
    <location>
        <begin position="1"/>
        <end position="12"/>
    </location>
</feature>
<feature type="region of interest" description="Disordered" evidence="1">
    <location>
        <begin position="1"/>
        <end position="22"/>
    </location>
</feature>